<dbReference type="GO" id="GO:0006313">
    <property type="term" value="P:DNA transposition"/>
    <property type="evidence" value="ECO:0007669"/>
    <property type="project" value="InterPro"/>
</dbReference>
<feature type="domain" description="Transposase IS110-like N-terminal" evidence="1">
    <location>
        <begin position="4"/>
        <end position="141"/>
    </location>
</feature>
<dbReference type="GO" id="GO:0004803">
    <property type="term" value="F:transposase activity"/>
    <property type="evidence" value="ECO:0007669"/>
    <property type="project" value="InterPro"/>
</dbReference>
<dbReference type="Pfam" id="PF01548">
    <property type="entry name" value="DEDD_Tnp_IS110"/>
    <property type="match status" value="1"/>
</dbReference>
<sequence>MLYVGIDIAKNKHDVTALNVPGKTVLKPLTFSNNKAGFELLDLSLRQLNQDCLIALENTGHYAFNLLNFLHEQGYKVYTCNPLLIKEFAKSLSLRKTKTDKKDAHGIALKLLSDPNREQFQHDNRQVELKILARHIHRLKKNSLIGKYNTLVVLISSFLSWIKSLESIQNIPTNS</sequence>
<dbReference type="AlphaFoldDB" id="A0A4J1P710"/>
<dbReference type="GO" id="GO:0003677">
    <property type="term" value="F:DNA binding"/>
    <property type="evidence" value="ECO:0007669"/>
    <property type="project" value="InterPro"/>
</dbReference>
<accession>A0A4J1P710</accession>
<protein>
    <submittedName>
        <fullName evidence="2">Degenerate transposase</fullName>
    </submittedName>
</protein>
<reference evidence="2" key="1">
    <citation type="submission" date="2019-04" db="EMBL/GenBank/DDBJ databases">
        <authorList>
            <consortium name="Pathogen Informatics"/>
        </authorList>
    </citation>
    <scope>NUCLEOTIDE SEQUENCE</scope>
    <source>
        <strain evidence="2">GPSC26</strain>
    </source>
</reference>
<name>A0A4J1P710_STREE</name>
<dbReference type="InterPro" id="IPR047650">
    <property type="entry name" value="Transpos_IS110"/>
</dbReference>
<dbReference type="PANTHER" id="PTHR33055">
    <property type="entry name" value="TRANSPOSASE FOR INSERTION SEQUENCE ELEMENT IS1111A"/>
    <property type="match status" value="1"/>
</dbReference>
<gene>
    <name evidence="2" type="ORF">SAMEA2627223_01439</name>
</gene>
<proteinExistence type="predicted"/>
<evidence type="ECO:0000313" key="2">
    <source>
        <dbReference type="EMBL" id="VNO78699.1"/>
    </source>
</evidence>
<dbReference type="EMBL" id="CAATFG010000015">
    <property type="protein sequence ID" value="VNO78699.1"/>
    <property type="molecule type" value="Genomic_DNA"/>
</dbReference>
<organism evidence="2">
    <name type="scientific">Streptococcus pneumoniae</name>
    <dbReference type="NCBI Taxonomy" id="1313"/>
    <lineage>
        <taxon>Bacteria</taxon>
        <taxon>Bacillati</taxon>
        <taxon>Bacillota</taxon>
        <taxon>Bacilli</taxon>
        <taxon>Lactobacillales</taxon>
        <taxon>Streptococcaceae</taxon>
        <taxon>Streptococcus</taxon>
    </lineage>
</organism>
<evidence type="ECO:0000259" key="1">
    <source>
        <dbReference type="Pfam" id="PF01548"/>
    </source>
</evidence>
<dbReference type="InterPro" id="IPR002525">
    <property type="entry name" value="Transp_IS110-like_N"/>
</dbReference>